<feature type="compositionally biased region" description="Basic and acidic residues" evidence="1">
    <location>
        <begin position="12"/>
        <end position="23"/>
    </location>
</feature>
<dbReference type="AlphaFoldDB" id="A0A2C6JRP2"/>
<comment type="caution">
    <text evidence="2">The sequence shown here is derived from an EMBL/GenBank/DDBJ whole genome shotgun (WGS) entry which is preliminary data.</text>
</comment>
<evidence type="ECO:0000313" key="3">
    <source>
        <dbReference type="Proteomes" id="UP000221165"/>
    </source>
</evidence>
<protein>
    <submittedName>
        <fullName evidence="2">Rnb family domain-containing protein</fullName>
    </submittedName>
</protein>
<evidence type="ECO:0000313" key="2">
    <source>
        <dbReference type="EMBL" id="PHJ14670.1"/>
    </source>
</evidence>
<dbReference type="Gene3D" id="2.40.50.690">
    <property type="match status" value="1"/>
</dbReference>
<gene>
    <name evidence="2" type="ORF">CSUI_011520</name>
</gene>
<feature type="compositionally biased region" description="Acidic residues" evidence="1">
    <location>
        <begin position="1"/>
        <end position="11"/>
    </location>
</feature>
<dbReference type="SUPFAM" id="SSF50249">
    <property type="entry name" value="Nucleic acid-binding proteins"/>
    <property type="match status" value="1"/>
</dbReference>
<evidence type="ECO:0000256" key="1">
    <source>
        <dbReference type="SAM" id="MobiDB-lite"/>
    </source>
</evidence>
<organism evidence="2 3">
    <name type="scientific">Cystoisospora suis</name>
    <dbReference type="NCBI Taxonomy" id="483139"/>
    <lineage>
        <taxon>Eukaryota</taxon>
        <taxon>Sar</taxon>
        <taxon>Alveolata</taxon>
        <taxon>Apicomplexa</taxon>
        <taxon>Conoidasida</taxon>
        <taxon>Coccidia</taxon>
        <taxon>Eucoccidiorida</taxon>
        <taxon>Eimeriorina</taxon>
        <taxon>Sarcocystidae</taxon>
        <taxon>Cystoisospora</taxon>
    </lineage>
</organism>
<keyword evidence="3" id="KW-1185">Reference proteome</keyword>
<feature type="non-terminal residue" evidence="2">
    <location>
        <position position="73"/>
    </location>
</feature>
<dbReference type="VEuPathDB" id="ToxoDB:CSUI_011520"/>
<name>A0A2C6JRP2_9APIC</name>
<reference evidence="2 3" key="1">
    <citation type="journal article" date="2017" name="Int. J. Parasitol.">
        <title>The genome of the protozoan parasite Cystoisospora suis and a reverse vaccinology approach to identify vaccine candidates.</title>
        <authorList>
            <person name="Palmieri N."/>
            <person name="Shrestha A."/>
            <person name="Ruttkowski B."/>
            <person name="Beck T."/>
            <person name="Vogl C."/>
            <person name="Tomley F."/>
            <person name="Blake D.P."/>
            <person name="Joachim A."/>
        </authorList>
    </citation>
    <scope>NUCLEOTIDE SEQUENCE [LARGE SCALE GENOMIC DNA]</scope>
    <source>
        <strain evidence="2 3">Wien I</strain>
    </source>
</reference>
<sequence length="73" mass="8352">AESDEDGEKEEEGSKAEKKAKVKETVKKEKKALYESHLNESEINRRLKKKQVYQGKLRMASDCCWRGVVVIPG</sequence>
<dbReference type="RefSeq" id="XP_067916406.1">
    <property type="nucleotide sequence ID" value="XM_068071618.1"/>
</dbReference>
<dbReference type="Proteomes" id="UP000221165">
    <property type="component" value="Unassembled WGS sequence"/>
</dbReference>
<feature type="non-terminal residue" evidence="2">
    <location>
        <position position="1"/>
    </location>
</feature>
<accession>A0A2C6JRP2</accession>
<feature type="region of interest" description="Disordered" evidence="1">
    <location>
        <begin position="1"/>
        <end position="23"/>
    </location>
</feature>
<dbReference type="EMBL" id="MIGC01012843">
    <property type="protein sequence ID" value="PHJ14670.1"/>
    <property type="molecule type" value="Genomic_DNA"/>
</dbReference>
<dbReference type="InterPro" id="IPR012340">
    <property type="entry name" value="NA-bd_OB-fold"/>
</dbReference>
<proteinExistence type="predicted"/>
<dbReference type="GeneID" id="94434829"/>